<gene>
    <name evidence="1" type="ORF">KK1_011935</name>
</gene>
<evidence type="ECO:0000313" key="2">
    <source>
        <dbReference type="Proteomes" id="UP000075243"/>
    </source>
</evidence>
<organism evidence="1 2">
    <name type="scientific">Cajanus cajan</name>
    <name type="common">Pigeon pea</name>
    <name type="synonym">Cajanus indicus</name>
    <dbReference type="NCBI Taxonomy" id="3821"/>
    <lineage>
        <taxon>Eukaryota</taxon>
        <taxon>Viridiplantae</taxon>
        <taxon>Streptophyta</taxon>
        <taxon>Embryophyta</taxon>
        <taxon>Tracheophyta</taxon>
        <taxon>Spermatophyta</taxon>
        <taxon>Magnoliopsida</taxon>
        <taxon>eudicotyledons</taxon>
        <taxon>Gunneridae</taxon>
        <taxon>Pentapetalae</taxon>
        <taxon>rosids</taxon>
        <taxon>fabids</taxon>
        <taxon>Fabales</taxon>
        <taxon>Fabaceae</taxon>
        <taxon>Papilionoideae</taxon>
        <taxon>50 kb inversion clade</taxon>
        <taxon>NPAAA clade</taxon>
        <taxon>indigoferoid/millettioid clade</taxon>
        <taxon>Phaseoleae</taxon>
        <taxon>Cajanus</taxon>
    </lineage>
</organism>
<dbReference type="EMBL" id="CM003608">
    <property type="protein sequence ID" value="KYP65677.1"/>
    <property type="molecule type" value="Genomic_DNA"/>
</dbReference>
<name>A0A151TF72_CAJCA</name>
<dbReference type="AlphaFoldDB" id="A0A151TF72"/>
<dbReference type="STRING" id="3821.A0A151TF72"/>
<dbReference type="Gramene" id="C.cajan_11589.t">
    <property type="protein sequence ID" value="C.cajan_11589.t"/>
    <property type="gene ID" value="C.cajan_11589"/>
</dbReference>
<proteinExistence type="predicted"/>
<accession>A0A151TF72</accession>
<evidence type="ECO:0000313" key="1">
    <source>
        <dbReference type="EMBL" id="KYP65677.1"/>
    </source>
</evidence>
<sequence>MKFTYVLARWEGTTPFFRILKDALNRQDLLIIPKGKYYLGGVSFMLKCQIITPYICVHYHLKEYFVCGPQIKSFPIIASGIKPHYSFENMRNIVIACCILHNFFTNVDNDNSLLEEVDDELLQCELNGSQTQNDDDYKLGADLRDNITEQMCTTTRCTFYIGSLKSSTSVLKPM</sequence>
<dbReference type="Proteomes" id="UP000075243">
    <property type="component" value="Chromosome 6"/>
</dbReference>
<protein>
    <recommendedName>
        <fullName evidence="3">DDE Tnp4 domain-containing protein</fullName>
    </recommendedName>
</protein>
<keyword evidence="2" id="KW-1185">Reference proteome</keyword>
<reference evidence="1 2" key="1">
    <citation type="journal article" date="2012" name="Nat. Biotechnol.">
        <title>Draft genome sequence of pigeonpea (Cajanus cajan), an orphan legume crop of resource-poor farmers.</title>
        <authorList>
            <person name="Varshney R.K."/>
            <person name="Chen W."/>
            <person name="Li Y."/>
            <person name="Bharti A.K."/>
            <person name="Saxena R.K."/>
            <person name="Schlueter J.A."/>
            <person name="Donoghue M.T."/>
            <person name="Azam S."/>
            <person name="Fan G."/>
            <person name="Whaley A.M."/>
            <person name="Farmer A.D."/>
            <person name="Sheridan J."/>
            <person name="Iwata A."/>
            <person name="Tuteja R."/>
            <person name="Penmetsa R.V."/>
            <person name="Wu W."/>
            <person name="Upadhyaya H.D."/>
            <person name="Yang S.P."/>
            <person name="Shah T."/>
            <person name="Saxena K.B."/>
            <person name="Michael T."/>
            <person name="McCombie W.R."/>
            <person name="Yang B."/>
            <person name="Zhang G."/>
            <person name="Yang H."/>
            <person name="Wang J."/>
            <person name="Spillane C."/>
            <person name="Cook D.R."/>
            <person name="May G.D."/>
            <person name="Xu X."/>
            <person name="Jackson S.A."/>
        </authorList>
    </citation>
    <scope>NUCLEOTIDE SEQUENCE [LARGE SCALE GENOMIC DNA]</scope>
    <source>
        <strain evidence="2">cv. Asha</strain>
    </source>
</reference>
<evidence type="ECO:0008006" key="3">
    <source>
        <dbReference type="Google" id="ProtNLM"/>
    </source>
</evidence>